<keyword evidence="2" id="KW-1185">Reference proteome</keyword>
<dbReference type="Proteomes" id="UP000315753">
    <property type="component" value="Unassembled WGS sequence"/>
</dbReference>
<dbReference type="EMBL" id="VIGD01000026">
    <property type="protein sequence ID" value="TQE88680.1"/>
    <property type="molecule type" value="Genomic_DNA"/>
</dbReference>
<comment type="caution">
    <text evidence="1">The sequence shown here is derived from an EMBL/GenBank/DDBJ whole genome shotgun (WGS) entry which is preliminary data.</text>
</comment>
<evidence type="ECO:0000313" key="2">
    <source>
        <dbReference type="Proteomes" id="UP000315753"/>
    </source>
</evidence>
<organism evidence="1 2">
    <name type="scientific">Ureibacillus terrenus</name>
    <dbReference type="NCBI Taxonomy" id="118246"/>
    <lineage>
        <taxon>Bacteria</taxon>
        <taxon>Bacillati</taxon>
        <taxon>Bacillota</taxon>
        <taxon>Bacilli</taxon>
        <taxon>Bacillales</taxon>
        <taxon>Caryophanaceae</taxon>
        <taxon>Ureibacillus</taxon>
    </lineage>
</organism>
<dbReference type="AlphaFoldDB" id="A0A540UW06"/>
<sequence>MINREMNEMDIMKNFNVYAITPFYNELHSSKILTYDKGIFVSTKTVQQLLDEVCICFGADLNGRMKSARRILKKRKNPPIVISEEREMAACQLPMEGYHEPLWAIDLEFKVERVDKNSCHVVFRNHDRFLVGLSEEKVWERRRLAMALLYETKYLSGRKGFWKVDAIPACGSILRDGMV</sequence>
<protein>
    <submittedName>
        <fullName evidence="1">Uncharacterized protein</fullName>
    </submittedName>
</protein>
<dbReference type="GO" id="GO:0030420">
    <property type="term" value="P:establishment of competence for transformation"/>
    <property type="evidence" value="ECO:0007669"/>
    <property type="project" value="InterPro"/>
</dbReference>
<proteinExistence type="predicted"/>
<gene>
    <name evidence="1" type="ORF">FKZ59_13440</name>
</gene>
<dbReference type="InterPro" id="IPR010461">
    <property type="entry name" value="ComK"/>
</dbReference>
<accession>A0A540UW06</accession>
<dbReference type="Pfam" id="PF06338">
    <property type="entry name" value="ComK"/>
    <property type="match status" value="1"/>
</dbReference>
<dbReference type="RefSeq" id="WP_141603267.1">
    <property type="nucleotide sequence ID" value="NZ_JARMSB010000022.1"/>
</dbReference>
<name>A0A540UW06_9BACL</name>
<evidence type="ECO:0000313" key="1">
    <source>
        <dbReference type="EMBL" id="TQE88680.1"/>
    </source>
</evidence>
<reference evidence="1 2" key="1">
    <citation type="submission" date="2019-06" db="EMBL/GenBank/DDBJ databases">
        <title>Genome sequence of Ureibacillus terrenus.</title>
        <authorList>
            <person name="Maclea K.S."/>
            <person name="Simoes M."/>
        </authorList>
    </citation>
    <scope>NUCLEOTIDE SEQUENCE [LARGE SCALE GENOMIC DNA]</scope>
    <source>
        <strain evidence="1 2">ATCC BAA-384</strain>
    </source>
</reference>
<dbReference type="OrthoDB" id="2731896at2"/>